<organism evidence="1 2">
    <name type="scientific">Tetrapyrgos nigripes</name>
    <dbReference type="NCBI Taxonomy" id="182062"/>
    <lineage>
        <taxon>Eukaryota</taxon>
        <taxon>Fungi</taxon>
        <taxon>Dikarya</taxon>
        <taxon>Basidiomycota</taxon>
        <taxon>Agaricomycotina</taxon>
        <taxon>Agaricomycetes</taxon>
        <taxon>Agaricomycetidae</taxon>
        <taxon>Agaricales</taxon>
        <taxon>Marasmiineae</taxon>
        <taxon>Marasmiaceae</taxon>
        <taxon>Tetrapyrgos</taxon>
    </lineage>
</organism>
<keyword evidence="2" id="KW-1185">Reference proteome</keyword>
<evidence type="ECO:0000313" key="1">
    <source>
        <dbReference type="EMBL" id="KAF5365459.1"/>
    </source>
</evidence>
<evidence type="ECO:0000313" key="2">
    <source>
        <dbReference type="Proteomes" id="UP000559256"/>
    </source>
</evidence>
<dbReference type="Proteomes" id="UP000559256">
    <property type="component" value="Unassembled WGS sequence"/>
</dbReference>
<sequence>MEGSPKILELSGVGNSSILEAAGVQSVLELPSVGENLVDHAHSWANAFTNISLTKDVLNQNPIFAQQQLELWFLLCCAKISWYRSAIERLQPNPAKRPYQRGREKPTILRDSVLQWKPANPPGFLASSQISHLSFFIGLQHLRKHRQASRAESRNSLFDGQDAQEPSASYNQIMDQSDDNDEANSADIELLKPDLGALGQMHLGSLI</sequence>
<dbReference type="OrthoDB" id="3268858at2759"/>
<reference evidence="1 2" key="1">
    <citation type="journal article" date="2020" name="ISME J.">
        <title>Uncovering the hidden diversity of litter-decomposition mechanisms in mushroom-forming fungi.</title>
        <authorList>
            <person name="Floudas D."/>
            <person name="Bentzer J."/>
            <person name="Ahren D."/>
            <person name="Johansson T."/>
            <person name="Persson P."/>
            <person name="Tunlid A."/>
        </authorList>
    </citation>
    <scope>NUCLEOTIDE SEQUENCE [LARGE SCALE GENOMIC DNA]</scope>
    <source>
        <strain evidence="1 2">CBS 291.85</strain>
    </source>
</reference>
<name>A0A8H5GIL4_9AGAR</name>
<dbReference type="AlphaFoldDB" id="A0A8H5GIL4"/>
<protein>
    <recommendedName>
        <fullName evidence="3">Glucose-methanol-choline oxidoreductase N-terminal domain-containing protein</fullName>
    </recommendedName>
</protein>
<comment type="caution">
    <text evidence="1">The sequence shown here is derived from an EMBL/GenBank/DDBJ whole genome shotgun (WGS) entry which is preliminary data.</text>
</comment>
<evidence type="ECO:0008006" key="3">
    <source>
        <dbReference type="Google" id="ProtNLM"/>
    </source>
</evidence>
<dbReference type="Gene3D" id="3.50.50.60">
    <property type="entry name" value="FAD/NAD(P)-binding domain"/>
    <property type="match status" value="1"/>
</dbReference>
<gene>
    <name evidence="1" type="ORF">D9758_010827</name>
</gene>
<dbReference type="InterPro" id="IPR036188">
    <property type="entry name" value="FAD/NAD-bd_sf"/>
</dbReference>
<proteinExistence type="predicted"/>
<dbReference type="Gene3D" id="3.30.560.10">
    <property type="entry name" value="Glucose Oxidase, domain 3"/>
    <property type="match status" value="1"/>
</dbReference>
<accession>A0A8H5GIL4</accession>
<dbReference type="EMBL" id="JAACJM010000027">
    <property type="protein sequence ID" value="KAF5365459.1"/>
    <property type="molecule type" value="Genomic_DNA"/>
</dbReference>